<dbReference type="RefSeq" id="XP_060451930.1">
    <property type="nucleotide sequence ID" value="XM_060581563.1"/>
</dbReference>
<gene>
    <name evidence="1" type="ORF">BDP81DRAFT_11773</name>
</gene>
<reference evidence="1" key="1">
    <citation type="submission" date="2021-06" db="EMBL/GenBank/DDBJ databases">
        <title>Comparative genomics, transcriptomics and evolutionary studies reveal genomic signatures of adaptation to plant cell wall in hemibiotrophic fungi.</title>
        <authorList>
            <consortium name="DOE Joint Genome Institute"/>
            <person name="Baroncelli R."/>
            <person name="Diaz J.F."/>
            <person name="Benocci T."/>
            <person name="Peng M."/>
            <person name="Battaglia E."/>
            <person name="Haridas S."/>
            <person name="Andreopoulos W."/>
            <person name="Labutti K."/>
            <person name="Pangilinan J."/>
            <person name="Floch G.L."/>
            <person name="Makela M.R."/>
            <person name="Henrissat B."/>
            <person name="Grigoriev I.V."/>
            <person name="Crouch J.A."/>
            <person name="De Vries R.P."/>
            <person name="Sukno S.A."/>
            <person name="Thon M.R."/>
        </authorList>
    </citation>
    <scope>NUCLEOTIDE SEQUENCE</scope>
    <source>
        <strain evidence="1">CBS 102054</strain>
    </source>
</reference>
<protein>
    <submittedName>
        <fullName evidence="1">Uncharacterized protein</fullName>
    </submittedName>
</protein>
<accession>A0AAJ0A6C5</accession>
<dbReference type="Proteomes" id="UP001243989">
    <property type="component" value="Unassembled WGS sequence"/>
</dbReference>
<keyword evidence="2" id="KW-1185">Reference proteome</keyword>
<evidence type="ECO:0000313" key="1">
    <source>
        <dbReference type="EMBL" id="KAK1655886.1"/>
    </source>
</evidence>
<proteinExistence type="predicted"/>
<dbReference type="GeneID" id="85466425"/>
<name>A0AAJ0A6C5_9PEZI</name>
<dbReference type="AlphaFoldDB" id="A0AAJ0A6C5"/>
<evidence type="ECO:0000313" key="2">
    <source>
        <dbReference type="Proteomes" id="UP001243989"/>
    </source>
</evidence>
<comment type="caution">
    <text evidence="1">The sequence shown here is derived from an EMBL/GenBank/DDBJ whole genome shotgun (WGS) entry which is preliminary data.</text>
</comment>
<dbReference type="EMBL" id="JAHMHQ010000001">
    <property type="protein sequence ID" value="KAK1655886.1"/>
    <property type="molecule type" value="Genomic_DNA"/>
</dbReference>
<organism evidence="1 2">
    <name type="scientific">Colletotrichum phormii</name>
    <dbReference type="NCBI Taxonomy" id="359342"/>
    <lineage>
        <taxon>Eukaryota</taxon>
        <taxon>Fungi</taxon>
        <taxon>Dikarya</taxon>
        <taxon>Ascomycota</taxon>
        <taxon>Pezizomycotina</taxon>
        <taxon>Sordariomycetes</taxon>
        <taxon>Hypocreomycetidae</taxon>
        <taxon>Glomerellales</taxon>
        <taxon>Glomerellaceae</taxon>
        <taxon>Colletotrichum</taxon>
        <taxon>Colletotrichum acutatum species complex</taxon>
    </lineage>
</organism>
<sequence length="161" mass="17910">MESCSRWPSMSHLTFAFSPMMDDGGGRANRVPKRMQTKTRAARPAGLSTLCKETKIARTQRSRSATRQALSSFLLQVSRVSHHLSVPPPLPFRACLSHPICPFRRERSSKSLGALPRLMPPMPLWSTAVAMCVLALCTVQSVQDKALAKSRREKKLEADHV</sequence>